<dbReference type="eggNOG" id="COG2234">
    <property type="taxonomic scope" value="Bacteria"/>
</dbReference>
<dbReference type="PANTHER" id="PTHR12147">
    <property type="entry name" value="METALLOPEPTIDASE M28 FAMILY MEMBER"/>
    <property type="match status" value="1"/>
</dbReference>
<dbReference type="RefSeq" id="WP_013578575.1">
    <property type="nucleotide sequence ID" value="NC_015064.1"/>
</dbReference>
<sequence>MMTKWLVLGVLAGVAFGQGMKAHPRDGEIHDADTKAWWHTTEDLSSDAMEGRDTGSAAYARAAQYVADRFKGAGLVPAGESGTYFQDVPLHELEVTREGTTFTLVRAGSAEKSLRFLEEIDVTPGAGLPAMVEGGLVFRGYCGKDEVGDLTGKIAVCFGARRPGVTSGRDRVAAVRGAGAVGMVSVDDPAFTIEPPRWPDAYSRSVTIAGGTRAGAGSFVAMRLSAPAFATMLEGSGQDAKGILALGGASKALPSFDLNEKLRVTTHTAQKEYSSPNVLAVLPGTDPVLKSEYIVIAAHLDGYGHGTPVAGDSLYNGTLDDAAYVALILQFAEDQKALGKAGGLKRSVLFCAFTGEEKGLLGSTWFTQHPTVPKEALVGDINLDQLRPLFPLKILTALAVDESTIGATAKSVAGPMGIEIRADREPERNLLLRADHWPFMQIGVPSIGFIFGYDPGTDAERRYRQWYTTQYHRPQDDLTQPMDFDAAAKFDTFFYTLTRRLANDAARPAWTAGSKYAATSK</sequence>
<dbReference type="Gene3D" id="3.40.630.10">
    <property type="entry name" value="Zn peptidases"/>
    <property type="match status" value="1"/>
</dbReference>
<evidence type="ECO:0000259" key="1">
    <source>
        <dbReference type="Pfam" id="PF04389"/>
    </source>
</evidence>
<dbReference type="Pfam" id="PF04389">
    <property type="entry name" value="Peptidase_M28"/>
    <property type="match status" value="1"/>
</dbReference>
<dbReference type="InterPro" id="IPR007484">
    <property type="entry name" value="Peptidase_M28"/>
</dbReference>
<dbReference type="AlphaFoldDB" id="E8WV72"/>
<dbReference type="SUPFAM" id="SSF53187">
    <property type="entry name" value="Zn-dependent exopeptidases"/>
    <property type="match status" value="1"/>
</dbReference>
<dbReference type="Proteomes" id="UP000000343">
    <property type="component" value="Chromosome"/>
</dbReference>
<dbReference type="HOGENOM" id="CLU_019932_2_1_0"/>
<dbReference type="PANTHER" id="PTHR12147:SF26">
    <property type="entry name" value="PEPTIDASE M28 DOMAIN-CONTAINING PROTEIN"/>
    <property type="match status" value="1"/>
</dbReference>
<gene>
    <name evidence="2" type="ordered locus">AciX9_0173</name>
</gene>
<dbReference type="GO" id="GO:0008235">
    <property type="term" value="F:metalloexopeptidase activity"/>
    <property type="evidence" value="ECO:0007669"/>
    <property type="project" value="InterPro"/>
</dbReference>
<evidence type="ECO:0000313" key="2">
    <source>
        <dbReference type="EMBL" id="ADW67247.1"/>
    </source>
</evidence>
<protein>
    <submittedName>
        <fullName evidence="2">Peptidase M28</fullName>
    </submittedName>
</protein>
<organism evidence="3">
    <name type="scientific">Granulicella tundricola (strain ATCC BAA-1859 / DSM 23138 / MP5ACTX9)</name>
    <dbReference type="NCBI Taxonomy" id="1198114"/>
    <lineage>
        <taxon>Bacteria</taxon>
        <taxon>Pseudomonadati</taxon>
        <taxon>Acidobacteriota</taxon>
        <taxon>Terriglobia</taxon>
        <taxon>Terriglobales</taxon>
        <taxon>Acidobacteriaceae</taxon>
        <taxon>Granulicella</taxon>
    </lineage>
</organism>
<dbReference type="KEGG" id="acm:AciX9_0173"/>
<feature type="domain" description="Peptidase M28" evidence="1">
    <location>
        <begin position="277"/>
        <end position="486"/>
    </location>
</feature>
<accession>E8WV72</accession>
<dbReference type="STRING" id="1198114.AciX9_0173"/>
<dbReference type="PaxDb" id="1198114-AciX9_0173"/>
<dbReference type="EMBL" id="CP002480">
    <property type="protein sequence ID" value="ADW67247.1"/>
    <property type="molecule type" value="Genomic_DNA"/>
</dbReference>
<dbReference type="GO" id="GO:0006508">
    <property type="term" value="P:proteolysis"/>
    <property type="evidence" value="ECO:0007669"/>
    <property type="project" value="InterPro"/>
</dbReference>
<proteinExistence type="predicted"/>
<name>E8WV72_GRATM</name>
<keyword evidence="3" id="KW-1185">Reference proteome</keyword>
<dbReference type="InterPro" id="IPR045175">
    <property type="entry name" value="M28_fam"/>
</dbReference>
<reference evidence="3" key="1">
    <citation type="submission" date="2011-01" db="EMBL/GenBank/DDBJ databases">
        <title>Complete sequence of chromosome of Acidobacterium sp. MP5ACTX9.</title>
        <authorList>
            <consortium name="US DOE Joint Genome Institute"/>
            <person name="Lucas S."/>
            <person name="Copeland A."/>
            <person name="Lapidus A."/>
            <person name="Cheng J.-F."/>
            <person name="Goodwin L."/>
            <person name="Pitluck S."/>
            <person name="Teshima H."/>
            <person name="Detter J.C."/>
            <person name="Han C."/>
            <person name="Tapia R."/>
            <person name="Land M."/>
            <person name="Hauser L."/>
            <person name="Kyrpides N."/>
            <person name="Ivanova N."/>
            <person name="Ovchinnikova G."/>
            <person name="Pagani I."/>
            <person name="Rawat S.R."/>
            <person name="Mannisto M."/>
            <person name="Haggblom M.M."/>
            <person name="Woyke T."/>
        </authorList>
    </citation>
    <scope>NUCLEOTIDE SEQUENCE [LARGE SCALE GENOMIC DNA]</scope>
    <source>
        <strain evidence="3">MP5ACTX9</strain>
    </source>
</reference>
<evidence type="ECO:0000313" key="3">
    <source>
        <dbReference type="Proteomes" id="UP000000343"/>
    </source>
</evidence>
<dbReference type="Gene3D" id="3.50.30.30">
    <property type="match status" value="1"/>
</dbReference>